<sequence length="421" mass="49556">MPRKRKEENEQILGNVDRNFIKQYIKENGIKDWNDVEDISKKLVKIMLEEMLKAEMDYELGYEKYSRKPEDNDNYRNGYSKKTVITKNGEMELTVPRDRNGEFEPQIVKKRQRHISVIEDLVLSLYSKGLSVRDIRDHIKEIYDVEVSPEKISMITNSVMPLINDWRNRPLEEIYAIVYLDASFYSVKEDGVVKRKAIYNVIGINLDGYKDILGIYIEKTESSRFWMNVLNDLKARGVKDILIASVDGLNGFVDAIHTAFPNAEVQMCIVHQLRNTFKYVPHKHRKAVVKDLKPIYQAPSLEAAEAALEDFEKKWGETHPLAVQIWKNNWDKLSAYFKYSEPIRRLIYTTNPIENVHRQFRKITKNKSVFPTDDSLIKAIYFAAMRITEKWTTRIRDWGQILNELRIYFGDDRVPIYRTND</sequence>
<name>H2J7C8_MARPK</name>
<comment type="function">
    <text evidence="1 6">Required for the transposition of the insertion element.</text>
</comment>
<dbReference type="HOGENOM" id="CLU_036805_2_0_0"/>
<dbReference type="PROSITE" id="PS01007">
    <property type="entry name" value="TRANSPOSASE_MUTATOR"/>
    <property type="match status" value="1"/>
</dbReference>
<reference evidence="7 8" key="1">
    <citation type="journal article" date="2012" name="J. Bacteriol.">
        <title>Complete Genome Sequence of the Thermophilic, Piezophilic, Heterotrophic Bacterium Marinitoga piezophila KA3.</title>
        <authorList>
            <person name="Lucas S."/>
            <person name="Han J."/>
            <person name="Lapidus A."/>
            <person name="Cheng J.F."/>
            <person name="Goodwin L.A."/>
            <person name="Pitluck S."/>
            <person name="Peters L."/>
            <person name="Mikhailova N."/>
            <person name="Teshima H."/>
            <person name="Detter J.C."/>
            <person name="Han C."/>
            <person name="Tapia R."/>
            <person name="Land M."/>
            <person name="Hauser L."/>
            <person name="Kyrpides N.C."/>
            <person name="Ivanova N."/>
            <person name="Pagani I."/>
            <person name="Vannier P."/>
            <person name="Oger P."/>
            <person name="Bartlett D.H."/>
            <person name="Noll K.M."/>
            <person name="Woyke T."/>
            <person name="Jebbar M."/>
        </authorList>
    </citation>
    <scope>NUCLEOTIDE SEQUENCE [LARGE SCALE GENOMIC DNA]</scope>
    <source>
        <strain evidence="8">DSM 14283 / JCM 11233 / KA3</strain>
    </source>
</reference>
<gene>
    <name evidence="7" type="ordered locus">Marpi_0904</name>
</gene>
<dbReference type="GO" id="GO:0003677">
    <property type="term" value="F:DNA binding"/>
    <property type="evidence" value="ECO:0007669"/>
    <property type="project" value="UniProtKB-UniRule"/>
</dbReference>
<dbReference type="NCBIfam" id="NF033543">
    <property type="entry name" value="transpos_IS256"/>
    <property type="match status" value="1"/>
</dbReference>
<evidence type="ECO:0000256" key="2">
    <source>
        <dbReference type="ARBA" id="ARBA00010961"/>
    </source>
</evidence>
<dbReference type="EMBL" id="CP003257">
    <property type="protein sequence ID" value="AEX85320.1"/>
    <property type="molecule type" value="Genomic_DNA"/>
</dbReference>
<dbReference type="KEGG" id="mpz:Marpi_0904"/>
<dbReference type="InterPro" id="IPR001207">
    <property type="entry name" value="Transposase_mutator"/>
</dbReference>
<evidence type="ECO:0000256" key="6">
    <source>
        <dbReference type="RuleBase" id="RU365089"/>
    </source>
</evidence>
<dbReference type="Pfam" id="PF00872">
    <property type="entry name" value="Transposase_mut"/>
    <property type="match status" value="1"/>
</dbReference>
<dbReference type="AlphaFoldDB" id="H2J7C8"/>
<reference evidence="8" key="2">
    <citation type="submission" date="2012-01" db="EMBL/GenBank/DDBJ databases">
        <title>Complete sequence of chromosome of Marinitoga piezophila KA3.</title>
        <authorList>
            <person name="Lucas S."/>
            <person name="Han J."/>
            <person name="Lapidus A."/>
            <person name="Cheng J.-F."/>
            <person name="Goodwin L."/>
            <person name="Pitluck S."/>
            <person name="Peters L."/>
            <person name="Mikhailova N."/>
            <person name="Teshima H."/>
            <person name="Detter J.C."/>
            <person name="Han C."/>
            <person name="Tapia R."/>
            <person name="Land M."/>
            <person name="Hauser L."/>
            <person name="Kyrpides N."/>
            <person name="Ivanova N."/>
            <person name="Pagani I."/>
            <person name="Jebbar M."/>
            <person name="Vannier P."/>
            <person name="Oger P."/>
            <person name="Cario A."/>
            <person name="Bartlett D."/>
            <person name="Noll K.M."/>
            <person name="Woyke T."/>
        </authorList>
    </citation>
    <scope>NUCLEOTIDE SEQUENCE [LARGE SCALE GENOMIC DNA]</scope>
    <source>
        <strain evidence="8">DSM 14283 / JCM 11233 / KA3</strain>
    </source>
</reference>
<dbReference type="eggNOG" id="COG3328">
    <property type="taxonomic scope" value="Bacteria"/>
</dbReference>
<dbReference type="GO" id="GO:0006313">
    <property type="term" value="P:DNA transposition"/>
    <property type="evidence" value="ECO:0007669"/>
    <property type="project" value="UniProtKB-UniRule"/>
</dbReference>
<proteinExistence type="inferred from homology"/>
<dbReference type="Proteomes" id="UP000007161">
    <property type="component" value="Chromosome"/>
</dbReference>
<keyword evidence="5 6" id="KW-0233">DNA recombination</keyword>
<evidence type="ECO:0000313" key="7">
    <source>
        <dbReference type="EMBL" id="AEX85320.1"/>
    </source>
</evidence>
<keyword evidence="8" id="KW-1185">Reference proteome</keyword>
<evidence type="ECO:0000256" key="3">
    <source>
        <dbReference type="ARBA" id="ARBA00022578"/>
    </source>
</evidence>
<dbReference type="PANTHER" id="PTHR33217:SF8">
    <property type="entry name" value="MUTATOR FAMILY TRANSPOSASE"/>
    <property type="match status" value="1"/>
</dbReference>
<dbReference type="RefSeq" id="WP_014296392.1">
    <property type="nucleotide sequence ID" value="NC_016751.1"/>
</dbReference>
<evidence type="ECO:0000256" key="4">
    <source>
        <dbReference type="ARBA" id="ARBA00023125"/>
    </source>
</evidence>
<protein>
    <recommendedName>
        <fullName evidence="6">Mutator family transposase</fullName>
    </recommendedName>
</protein>
<dbReference type="GO" id="GO:0004803">
    <property type="term" value="F:transposase activity"/>
    <property type="evidence" value="ECO:0007669"/>
    <property type="project" value="UniProtKB-UniRule"/>
</dbReference>
<keyword evidence="6" id="KW-0814">Transposable element</keyword>
<keyword evidence="4 6" id="KW-0238">DNA-binding</keyword>
<accession>H2J7C8</accession>
<evidence type="ECO:0000256" key="5">
    <source>
        <dbReference type="ARBA" id="ARBA00023172"/>
    </source>
</evidence>
<dbReference type="OrthoDB" id="41807at2"/>
<organism evidence="7 8">
    <name type="scientific">Marinitoga piezophila (strain DSM 14283 / JCM 11233 / KA3)</name>
    <dbReference type="NCBI Taxonomy" id="443254"/>
    <lineage>
        <taxon>Bacteria</taxon>
        <taxon>Thermotogati</taxon>
        <taxon>Thermotogota</taxon>
        <taxon>Thermotogae</taxon>
        <taxon>Petrotogales</taxon>
        <taxon>Petrotogaceae</taxon>
        <taxon>Marinitoga</taxon>
    </lineage>
</organism>
<keyword evidence="3 6" id="KW-0815">Transposition</keyword>
<comment type="similarity">
    <text evidence="2 6">Belongs to the transposase mutator family.</text>
</comment>
<evidence type="ECO:0000256" key="1">
    <source>
        <dbReference type="ARBA" id="ARBA00002190"/>
    </source>
</evidence>
<dbReference type="PANTHER" id="PTHR33217">
    <property type="entry name" value="TRANSPOSASE FOR INSERTION SEQUENCE ELEMENT IS1081"/>
    <property type="match status" value="1"/>
</dbReference>
<evidence type="ECO:0000313" key="8">
    <source>
        <dbReference type="Proteomes" id="UP000007161"/>
    </source>
</evidence>